<dbReference type="Proteomes" id="UP001223144">
    <property type="component" value="Unassembled WGS sequence"/>
</dbReference>
<comment type="caution">
    <text evidence="1">The sequence shown here is derived from an EMBL/GenBank/DDBJ whole genome shotgun (WGS) entry which is preliminary data.</text>
</comment>
<gene>
    <name evidence="1" type="ORF">QCN29_26075</name>
</gene>
<name>A0ABT6HTZ3_9ACTN</name>
<protein>
    <recommendedName>
        <fullName evidence="3">DUF222 domain-containing protein</fullName>
    </recommendedName>
</protein>
<proteinExistence type="predicted"/>
<keyword evidence="2" id="KW-1185">Reference proteome</keyword>
<accession>A0ABT6HTZ3</accession>
<evidence type="ECO:0000313" key="2">
    <source>
        <dbReference type="Proteomes" id="UP001223144"/>
    </source>
</evidence>
<evidence type="ECO:0008006" key="3">
    <source>
        <dbReference type="Google" id="ProtNLM"/>
    </source>
</evidence>
<dbReference type="EMBL" id="JARWBG010000038">
    <property type="protein sequence ID" value="MDH2392187.1"/>
    <property type="molecule type" value="Genomic_DNA"/>
</dbReference>
<evidence type="ECO:0000313" key="1">
    <source>
        <dbReference type="EMBL" id="MDH2392187.1"/>
    </source>
</evidence>
<organism evidence="1 2">
    <name type="scientific">Streptomyces chengmaiensis</name>
    <dbReference type="NCBI Taxonomy" id="3040919"/>
    <lineage>
        <taxon>Bacteria</taxon>
        <taxon>Bacillati</taxon>
        <taxon>Actinomycetota</taxon>
        <taxon>Actinomycetes</taxon>
        <taxon>Kitasatosporales</taxon>
        <taxon>Streptomycetaceae</taxon>
        <taxon>Streptomyces</taxon>
    </lineage>
</organism>
<sequence>MLDVQHPARTAGGIFHRLDAEWAALCADADIQAAVADWLVADRLADDVAAVTDGVADSWVRTLGPAQLLAALRPASGRLTDELTDAVLRALLRRAAGHDRSATLAARIIVQAMIPAAVRITRGQVRPFGGRSFDDIGHMTVAALFEVARSGRIHTRPGRPAANLALDTLRYVCAELAADREVRAEDLAAAEDLPDRTPGPRRMAEAAEVRTAAATAGLTPAGPAYEAEATSARLELLELVLDAMDAGALSLADGRAIAWHYTAAVPDTEAAARAGTTAGAWQRRRSRAVARLTAALQLRCAA</sequence>
<reference evidence="1 2" key="1">
    <citation type="submission" date="2023-04" db="EMBL/GenBank/DDBJ databases">
        <title>Streptomyces chengmaiensis sp. nov. isolated from the stem of mangrove plant in Hainan.</title>
        <authorList>
            <person name="Huang X."/>
            <person name="Zhou S."/>
            <person name="Chu X."/>
            <person name="Xie Y."/>
            <person name="Lin Y."/>
        </authorList>
    </citation>
    <scope>NUCLEOTIDE SEQUENCE [LARGE SCALE GENOMIC DNA]</scope>
    <source>
        <strain evidence="1 2">HNM0663</strain>
    </source>
</reference>
<dbReference type="RefSeq" id="WP_279931207.1">
    <property type="nucleotide sequence ID" value="NZ_JARWBG010000038.1"/>
</dbReference>